<accession>A0A3A2ZF10</accession>
<name>A0A3A2ZF10_9EURO</name>
<feature type="compositionally biased region" description="Polar residues" evidence="5">
    <location>
        <begin position="90"/>
        <end position="107"/>
    </location>
</feature>
<dbReference type="GO" id="GO:0008270">
    <property type="term" value="F:zinc ion binding"/>
    <property type="evidence" value="ECO:0007669"/>
    <property type="project" value="InterPro"/>
</dbReference>
<organism evidence="7 8">
    <name type="scientific">Aspergillus sclerotialis</name>
    <dbReference type="NCBI Taxonomy" id="2070753"/>
    <lineage>
        <taxon>Eukaryota</taxon>
        <taxon>Fungi</taxon>
        <taxon>Dikarya</taxon>
        <taxon>Ascomycota</taxon>
        <taxon>Pezizomycotina</taxon>
        <taxon>Eurotiomycetes</taxon>
        <taxon>Eurotiomycetidae</taxon>
        <taxon>Eurotiales</taxon>
        <taxon>Aspergillaceae</taxon>
        <taxon>Aspergillus</taxon>
        <taxon>Aspergillus subgen. Polypaecilum</taxon>
    </lineage>
</organism>
<evidence type="ECO:0000313" key="8">
    <source>
        <dbReference type="Proteomes" id="UP000266188"/>
    </source>
</evidence>
<evidence type="ECO:0000259" key="6">
    <source>
        <dbReference type="PROSITE" id="PS50048"/>
    </source>
</evidence>
<reference evidence="8" key="1">
    <citation type="submission" date="2017-02" db="EMBL/GenBank/DDBJ databases">
        <authorList>
            <person name="Tafer H."/>
            <person name="Lopandic K."/>
        </authorList>
    </citation>
    <scope>NUCLEOTIDE SEQUENCE [LARGE SCALE GENOMIC DNA]</scope>
    <source>
        <strain evidence="8">CBS 366.77</strain>
    </source>
</reference>
<dbReference type="PANTHER" id="PTHR47424">
    <property type="entry name" value="REGULATORY PROTEIN GAL4"/>
    <property type="match status" value="1"/>
</dbReference>
<dbReference type="EMBL" id="MVGC01000221">
    <property type="protein sequence ID" value="RJE21546.1"/>
    <property type="molecule type" value="Genomic_DNA"/>
</dbReference>
<dbReference type="CDD" id="cd00067">
    <property type="entry name" value="GAL4"/>
    <property type="match status" value="1"/>
</dbReference>
<sequence>MAETSGGTPTGWRISKACQECRKRKIRCNGLNPCKTCHLRNTACVYRDFVRQRRKKYEYERSQQNGSTSRKTSIGNGDGDGDSLDLTQPPGRTSSSMQDLPNSVSATHMASPSCQMQLYYGPTSHFSLIQHVYRDLFANPTNQPGAPSREVEQAGEGLDLFSHRRIFFGAPDTHDGGKGPSSGDTSSMFLPYELAKLFLSRYLSTLYCLTPYRPRAYFEHCLDQLYSFSPVLHPDTLSQSSLLLVLAIGSLGTEYYTWGEILFERAKTLLTAFDDVNEQGRPNSTFLHLGSAARKAFSAGLHKDAPSDDIQSKESIEERRTTFWCLYFYETYAHPPFS</sequence>
<dbReference type="Proteomes" id="UP000266188">
    <property type="component" value="Unassembled WGS sequence"/>
</dbReference>
<dbReference type="OrthoDB" id="2123952at2759"/>
<dbReference type="GO" id="GO:0005634">
    <property type="term" value="C:nucleus"/>
    <property type="evidence" value="ECO:0007669"/>
    <property type="project" value="TreeGrafter"/>
</dbReference>
<dbReference type="AlphaFoldDB" id="A0A3A2ZF10"/>
<keyword evidence="3" id="KW-0804">Transcription</keyword>
<keyword evidence="4" id="KW-0539">Nucleus</keyword>
<gene>
    <name evidence="7" type="ORF">PHISCL_06118</name>
</gene>
<dbReference type="GO" id="GO:0000978">
    <property type="term" value="F:RNA polymerase II cis-regulatory region sequence-specific DNA binding"/>
    <property type="evidence" value="ECO:0007669"/>
    <property type="project" value="TreeGrafter"/>
</dbReference>
<keyword evidence="1" id="KW-0805">Transcription regulation</keyword>
<evidence type="ECO:0000256" key="1">
    <source>
        <dbReference type="ARBA" id="ARBA00023015"/>
    </source>
</evidence>
<feature type="region of interest" description="Disordered" evidence="5">
    <location>
        <begin position="57"/>
        <end position="107"/>
    </location>
</feature>
<dbReference type="InterPro" id="IPR036864">
    <property type="entry name" value="Zn2-C6_fun-type_DNA-bd_sf"/>
</dbReference>
<dbReference type="SUPFAM" id="SSF57701">
    <property type="entry name" value="Zn2/Cys6 DNA-binding domain"/>
    <property type="match status" value="1"/>
</dbReference>
<dbReference type="PANTHER" id="PTHR47424:SF15">
    <property type="entry name" value="ZN(II)2CYS6 TRANSCRIPTION FACTOR (EUROFUNG)"/>
    <property type="match status" value="1"/>
</dbReference>
<feature type="domain" description="Zn(2)-C6 fungal-type" evidence="6">
    <location>
        <begin position="17"/>
        <end position="46"/>
    </location>
</feature>
<dbReference type="SMART" id="SM00066">
    <property type="entry name" value="GAL4"/>
    <property type="match status" value="1"/>
</dbReference>
<feature type="compositionally biased region" description="Polar residues" evidence="5">
    <location>
        <begin position="62"/>
        <end position="74"/>
    </location>
</feature>
<evidence type="ECO:0000256" key="3">
    <source>
        <dbReference type="ARBA" id="ARBA00023163"/>
    </source>
</evidence>
<evidence type="ECO:0000256" key="4">
    <source>
        <dbReference type="ARBA" id="ARBA00023242"/>
    </source>
</evidence>
<evidence type="ECO:0000313" key="7">
    <source>
        <dbReference type="EMBL" id="RJE21546.1"/>
    </source>
</evidence>
<dbReference type="InterPro" id="IPR001138">
    <property type="entry name" value="Zn2Cys6_DnaBD"/>
</dbReference>
<dbReference type="InterPro" id="IPR051127">
    <property type="entry name" value="Fungal_SecMet_Regulators"/>
</dbReference>
<dbReference type="Pfam" id="PF00172">
    <property type="entry name" value="Zn_clus"/>
    <property type="match status" value="1"/>
</dbReference>
<evidence type="ECO:0000256" key="2">
    <source>
        <dbReference type="ARBA" id="ARBA00023125"/>
    </source>
</evidence>
<keyword evidence="8" id="KW-1185">Reference proteome</keyword>
<dbReference type="PROSITE" id="PS50048">
    <property type="entry name" value="ZN2_CY6_FUNGAL_2"/>
    <property type="match status" value="1"/>
</dbReference>
<proteinExistence type="predicted"/>
<dbReference type="GO" id="GO:0000435">
    <property type="term" value="P:positive regulation of transcription from RNA polymerase II promoter by galactose"/>
    <property type="evidence" value="ECO:0007669"/>
    <property type="project" value="TreeGrafter"/>
</dbReference>
<evidence type="ECO:0000256" key="5">
    <source>
        <dbReference type="SAM" id="MobiDB-lite"/>
    </source>
</evidence>
<dbReference type="GO" id="GO:0000981">
    <property type="term" value="F:DNA-binding transcription factor activity, RNA polymerase II-specific"/>
    <property type="evidence" value="ECO:0007669"/>
    <property type="project" value="InterPro"/>
</dbReference>
<dbReference type="Gene3D" id="4.10.240.10">
    <property type="entry name" value="Zn(2)-C6 fungal-type DNA-binding domain"/>
    <property type="match status" value="1"/>
</dbReference>
<dbReference type="CDD" id="cd12148">
    <property type="entry name" value="fungal_TF_MHR"/>
    <property type="match status" value="1"/>
</dbReference>
<comment type="caution">
    <text evidence="7">The sequence shown here is derived from an EMBL/GenBank/DDBJ whole genome shotgun (WGS) entry which is preliminary data.</text>
</comment>
<protein>
    <recommendedName>
        <fullName evidence="6">Zn(2)-C6 fungal-type domain-containing protein</fullName>
    </recommendedName>
</protein>
<dbReference type="PROSITE" id="PS00463">
    <property type="entry name" value="ZN2_CY6_FUNGAL_1"/>
    <property type="match status" value="1"/>
</dbReference>
<keyword evidence="2" id="KW-0238">DNA-binding</keyword>